<dbReference type="PANTHER" id="PTHR11941:SF169">
    <property type="entry name" value="(7AS)-7A-METHYL-1,5-DIOXO-2,3,5,6,7,7A-HEXAHYDRO-1H-INDENE-CARBOXYL-COA HYDROLASE"/>
    <property type="match status" value="1"/>
</dbReference>
<accession>A0ABP5JLF1</accession>
<dbReference type="InterPro" id="IPR029045">
    <property type="entry name" value="ClpP/crotonase-like_dom_sf"/>
</dbReference>
<sequence>MTPSPDLAADIEKGGLAYAVDGPVVTVMLDRPEVRNAQTPATWRALAAIGAQLPDDVRVVVLGGEGQSFSAGLDRRMLEPGGIEGEVSFAEMTTLDRDGFSAIVDDYQQGFTWLRDPRIVSVAAVQGYAIGAGLQLALACDLRVLADDAQLSMKETTLGLVPDLTGTKPLVEAVGYSRALEICATGRMVGAAEAQRLGLATAVVPRDDLEGTVADLVAAVLAAPAGALRDTKALLLSAVDSTLDEQRRAEREAQHGRFQQLGG</sequence>
<keyword evidence="2" id="KW-0443">Lipid metabolism</keyword>
<reference evidence="6" key="1">
    <citation type="journal article" date="2019" name="Int. J. Syst. Evol. Microbiol.">
        <title>The Global Catalogue of Microorganisms (GCM) 10K type strain sequencing project: providing services to taxonomists for standard genome sequencing and annotation.</title>
        <authorList>
            <consortium name="The Broad Institute Genomics Platform"/>
            <consortium name="The Broad Institute Genome Sequencing Center for Infectious Disease"/>
            <person name="Wu L."/>
            <person name="Ma J."/>
        </authorList>
    </citation>
    <scope>NUCLEOTIDE SEQUENCE [LARGE SCALE GENOMIC DNA]</scope>
    <source>
        <strain evidence="6">JCM 16021</strain>
    </source>
</reference>
<evidence type="ECO:0000256" key="3">
    <source>
        <dbReference type="ARBA" id="ARBA00023239"/>
    </source>
</evidence>
<keyword evidence="6" id="KW-1185">Reference proteome</keyword>
<comment type="caution">
    <text evidence="5">The sequence shown here is derived from an EMBL/GenBank/DDBJ whole genome shotgun (WGS) entry which is preliminary data.</text>
</comment>
<comment type="similarity">
    <text evidence="1 4">Belongs to the enoyl-CoA hydratase/isomerase family.</text>
</comment>
<dbReference type="RefSeq" id="WP_344302617.1">
    <property type="nucleotide sequence ID" value="NZ_BAAAQQ010000002.1"/>
</dbReference>
<dbReference type="EMBL" id="BAAAQQ010000002">
    <property type="protein sequence ID" value="GAA2118694.1"/>
    <property type="molecule type" value="Genomic_DNA"/>
</dbReference>
<evidence type="ECO:0000256" key="4">
    <source>
        <dbReference type="RuleBase" id="RU003707"/>
    </source>
</evidence>
<protein>
    <submittedName>
        <fullName evidence="5">Enoyl-CoA hydratase/isomerase family protein</fullName>
    </submittedName>
</protein>
<evidence type="ECO:0000313" key="6">
    <source>
        <dbReference type="Proteomes" id="UP001500575"/>
    </source>
</evidence>
<dbReference type="Proteomes" id="UP001500575">
    <property type="component" value="Unassembled WGS sequence"/>
</dbReference>
<organism evidence="5 6">
    <name type="scientific">Nocardioides bigeumensis</name>
    <dbReference type="NCBI Taxonomy" id="433657"/>
    <lineage>
        <taxon>Bacteria</taxon>
        <taxon>Bacillati</taxon>
        <taxon>Actinomycetota</taxon>
        <taxon>Actinomycetes</taxon>
        <taxon>Propionibacteriales</taxon>
        <taxon>Nocardioidaceae</taxon>
        <taxon>Nocardioides</taxon>
    </lineage>
</organism>
<evidence type="ECO:0000313" key="5">
    <source>
        <dbReference type="EMBL" id="GAA2118694.1"/>
    </source>
</evidence>
<evidence type="ECO:0000256" key="1">
    <source>
        <dbReference type="ARBA" id="ARBA00005254"/>
    </source>
</evidence>
<keyword evidence="3" id="KW-0456">Lyase</keyword>
<dbReference type="CDD" id="cd06558">
    <property type="entry name" value="crotonase-like"/>
    <property type="match status" value="1"/>
</dbReference>
<dbReference type="PANTHER" id="PTHR11941">
    <property type="entry name" value="ENOYL-COA HYDRATASE-RELATED"/>
    <property type="match status" value="1"/>
</dbReference>
<dbReference type="Pfam" id="PF00378">
    <property type="entry name" value="ECH_1"/>
    <property type="match status" value="1"/>
</dbReference>
<dbReference type="InterPro" id="IPR014748">
    <property type="entry name" value="Enoyl-CoA_hydra_C"/>
</dbReference>
<dbReference type="InterPro" id="IPR001753">
    <property type="entry name" value="Enoyl-CoA_hydra/iso"/>
</dbReference>
<dbReference type="InterPro" id="IPR018376">
    <property type="entry name" value="Enoyl-CoA_hyd/isom_CS"/>
</dbReference>
<evidence type="ECO:0000256" key="2">
    <source>
        <dbReference type="ARBA" id="ARBA00023098"/>
    </source>
</evidence>
<proteinExistence type="inferred from homology"/>
<dbReference type="PROSITE" id="PS00166">
    <property type="entry name" value="ENOYL_COA_HYDRATASE"/>
    <property type="match status" value="1"/>
</dbReference>
<dbReference type="Gene3D" id="3.90.226.10">
    <property type="entry name" value="2-enoyl-CoA Hydratase, Chain A, domain 1"/>
    <property type="match status" value="1"/>
</dbReference>
<dbReference type="Gene3D" id="1.10.12.10">
    <property type="entry name" value="Lyase 2-enoyl-coa Hydratase, Chain A, domain 2"/>
    <property type="match status" value="1"/>
</dbReference>
<name>A0ABP5JLF1_9ACTN</name>
<gene>
    <name evidence="5" type="ORF">GCM10009843_10830</name>
</gene>
<dbReference type="SUPFAM" id="SSF52096">
    <property type="entry name" value="ClpP/crotonase"/>
    <property type="match status" value="1"/>
</dbReference>